<evidence type="ECO:0000256" key="4">
    <source>
        <dbReference type="ARBA" id="ARBA00022989"/>
    </source>
</evidence>
<evidence type="ECO:0000256" key="1">
    <source>
        <dbReference type="ARBA" id="ARBA00004141"/>
    </source>
</evidence>
<feature type="transmembrane region" description="Helical" evidence="7">
    <location>
        <begin position="139"/>
        <end position="158"/>
    </location>
</feature>
<organism evidence="8 9">
    <name type="scientific">Fonsecaea pedrosoi CBS 271.37</name>
    <dbReference type="NCBI Taxonomy" id="1442368"/>
    <lineage>
        <taxon>Eukaryota</taxon>
        <taxon>Fungi</taxon>
        <taxon>Dikarya</taxon>
        <taxon>Ascomycota</taxon>
        <taxon>Pezizomycotina</taxon>
        <taxon>Eurotiomycetes</taxon>
        <taxon>Chaetothyriomycetidae</taxon>
        <taxon>Chaetothyriales</taxon>
        <taxon>Herpotrichiellaceae</taxon>
        <taxon>Fonsecaea</taxon>
    </lineage>
</organism>
<dbReference type="InterPro" id="IPR011701">
    <property type="entry name" value="MFS"/>
</dbReference>
<dbReference type="PANTHER" id="PTHR43791:SF3">
    <property type="entry name" value="MAJOR FACILITATOR SUPERFAMILY (MFS) PROFILE DOMAIN-CONTAINING PROTEIN"/>
    <property type="match status" value="1"/>
</dbReference>
<keyword evidence="9" id="KW-1185">Reference proteome</keyword>
<feature type="transmembrane region" description="Helical" evidence="7">
    <location>
        <begin position="436"/>
        <end position="457"/>
    </location>
</feature>
<dbReference type="GO" id="GO:0016020">
    <property type="term" value="C:membrane"/>
    <property type="evidence" value="ECO:0007669"/>
    <property type="project" value="UniProtKB-SubCell"/>
</dbReference>
<keyword evidence="3 7" id="KW-0812">Transmembrane</keyword>
<evidence type="ECO:0000313" key="9">
    <source>
        <dbReference type="Proteomes" id="UP000053029"/>
    </source>
</evidence>
<dbReference type="Proteomes" id="UP000053029">
    <property type="component" value="Unassembled WGS sequence"/>
</dbReference>
<dbReference type="RefSeq" id="XP_013288938.1">
    <property type="nucleotide sequence ID" value="XM_013433484.1"/>
</dbReference>
<dbReference type="PANTHER" id="PTHR43791">
    <property type="entry name" value="PERMEASE-RELATED"/>
    <property type="match status" value="1"/>
</dbReference>
<evidence type="ECO:0008006" key="10">
    <source>
        <dbReference type="Google" id="ProtNLM"/>
    </source>
</evidence>
<feature type="transmembrane region" description="Helical" evidence="7">
    <location>
        <begin position="379"/>
        <end position="398"/>
    </location>
</feature>
<reference evidence="8 9" key="1">
    <citation type="submission" date="2015-01" db="EMBL/GenBank/DDBJ databases">
        <title>The Genome Sequence of Fonsecaea pedrosoi CBS 271.37.</title>
        <authorList>
            <consortium name="The Broad Institute Genomics Platform"/>
            <person name="Cuomo C."/>
            <person name="de Hoog S."/>
            <person name="Gorbushina A."/>
            <person name="Stielow B."/>
            <person name="Teixiera M."/>
            <person name="Abouelleil A."/>
            <person name="Chapman S.B."/>
            <person name="Priest M."/>
            <person name="Young S.K."/>
            <person name="Wortman J."/>
            <person name="Nusbaum C."/>
            <person name="Birren B."/>
        </authorList>
    </citation>
    <scope>NUCLEOTIDE SEQUENCE [LARGE SCALE GENOMIC DNA]</scope>
    <source>
        <strain evidence="8 9">CBS 271.37</strain>
    </source>
</reference>
<sequence length="514" mass="57068">MTKSDDVEAPSTEQHEHSENKWQAIAAEAKAVEDAKTFHELAPDIPLREVLESHADEDKKRVRRIMRKVDFRLVSILALVYIWAFIDRSNLGNANIAGMSEDLQTQVSNRYSVLTMIFFVGYILADLPAAYLTRKLGPALWIGSITLAWGAITIGQGFVKTWGELALCRILLGIMEGGLIPGVLYLLSCWYTRYETGVRIAAFYVIGIMSSGLSGLLAYGLEKMEGTSGIRGWCWIFIIEGVATCAVAIGSFFLIVDFPERSAQKNSLGLPAFLTPEEAAIVLARIEHDRGDAVHETLTFKLFLEYIKDWKLWEFSSYLILNSTALYAFAYFLPVILKAGFGYSTAKAQVMTFPPYLVGGVWMIICSRAGDMLRQRGPLLCLNCVLYIIGITLVAWSTNTNARYAGVFIGVMGIVGNVPQQWAYALNNLVGQVKKALCLIMMTIGGAISGIIAGNVFRSQDSPGYRPGVWVSIVFNIVYFLLVAKNIVYFSRQNRRVDRGEIVIMGQPGFKYTL</sequence>
<keyword evidence="2" id="KW-0813">Transport</keyword>
<feature type="region of interest" description="Disordered" evidence="6">
    <location>
        <begin position="1"/>
        <end position="21"/>
    </location>
</feature>
<dbReference type="GeneID" id="25300009"/>
<evidence type="ECO:0000256" key="5">
    <source>
        <dbReference type="ARBA" id="ARBA00023136"/>
    </source>
</evidence>
<feature type="transmembrane region" description="Helical" evidence="7">
    <location>
        <begin position="404"/>
        <end position="424"/>
    </location>
</feature>
<dbReference type="SUPFAM" id="SSF103473">
    <property type="entry name" value="MFS general substrate transporter"/>
    <property type="match status" value="1"/>
</dbReference>
<proteinExistence type="predicted"/>
<dbReference type="Pfam" id="PF07690">
    <property type="entry name" value="MFS_1"/>
    <property type="match status" value="1"/>
</dbReference>
<evidence type="ECO:0000313" key="8">
    <source>
        <dbReference type="EMBL" id="KIW85130.1"/>
    </source>
</evidence>
<comment type="subcellular location">
    <subcellularLocation>
        <location evidence="1">Membrane</location>
        <topology evidence="1">Multi-pass membrane protein</topology>
    </subcellularLocation>
</comment>
<dbReference type="InterPro" id="IPR036259">
    <property type="entry name" value="MFS_trans_sf"/>
</dbReference>
<feature type="transmembrane region" description="Helical" evidence="7">
    <location>
        <begin position="200"/>
        <end position="221"/>
    </location>
</feature>
<evidence type="ECO:0000256" key="6">
    <source>
        <dbReference type="SAM" id="MobiDB-lite"/>
    </source>
</evidence>
<dbReference type="VEuPathDB" id="FungiDB:Z517_00519"/>
<dbReference type="AlphaFoldDB" id="A0A0D2H2R2"/>
<evidence type="ECO:0000256" key="7">
    <source>
        <dbReference type="SAM" id="Phobius"/>
    </source>
</evidence>
<feature type="transmembrane region" description="Helical" evidence="7">
    <location>
        <begin position="349"/>
        <end position="367"/>
    </location>
</feature>
<feature type="transmembrane region" description="Helical" evidence="7">
    <location>
        <begin position="233"/>
        <end position="256"/>
    </location>
</feature>
<feature type="transmembrane region" description="Helical" evidence="7">
    <location>
        <begin position="69"/>
        <end position="86"/>
    </location>
</feature>
<accession>A0A0D2H2R2</accession>
<evidence type="ECO:0000256" key="2">
    <source>
        <dbReference type="ARBA" id="ARBA00022448"/>
    </source>
</evidence>
<feature type="transmembrane region" description="Helical" evidence="7">
    <location>
        <begin position="469"/>
        <end position="490"/>
    </location>
</feature>
<keyword evidence="4 7" id="KW-1133">Transmembrane helix</keyword>
<name>A0A0D2H2R2_9EURO</name>
<dbReference type="OrthoDB" id="3639251at2759"/>
<dbReference type="FunFam" id="1.20.1250.20:FF:000018">
    <property type="entry name" value="MFS transporter permease"/>
    <property type="match status" value="1"/>
</dbReference>
<keyword evidence="5 7" id="KW-0472">Membrane</keyword>
<feature type="transmembrane region" description="Helical" evidence="7">
    <location>
        <begin position="111"/>
        <end position="132"/>
    </location>
</feature>
<dbReference type="GO" id="GO:0022857">
    <property type="term" value="F:transmembrane transporter activity"/>
    <property type="evidence" value="ECO:0007669"/>
    <property type="project" value="InterPro"/>
</dbReference>
<dbReference type="EMBL" id="KN846969">
    <property type="protein sequence ID" value="KIW85130.1"/>
    <property type="molecule type" value="Genomic_DNA"/>
</dbReference>
<dbReference type="HOGENOM" id="CLU_001265_0_1_1"/>
<feature type="transmembrane region" description="Helical" evidence="7">
    <location>
        <begin position="170"/>
        <end position="188"/>
    </location>
</feature>
<dbReference type="Gene3D" id="1.20.1250.20">
    <property type="entry name" value="MFS general substrate transporter like domains"/>
    <property type="match status" value="2"/>
</dbReference>
<dbReference type="STRING" id="1442368.A0A0D2H2R2"/>
<gene>
    <name evidence="8" type="ORF">Z517_00519</name>
</gene>
<protein>
    <recommendedName>
        <fullName evidence="10">Major facilitator superfamily (MFS) profile domain-containing protein</fullName>
    </recommendedName>
</protein>
<evidence type="ECO:0000256" key="3">
    <source>
        <dbReference type="ARBA" id="ARBA00022692"/>
    </source>
</evidence>
<feature type="transmembrane region" description="Helical" evidence="7">
    <location>
        <begin position="318"/>
        <end position="337"/>
    </location>
</feature>